<keyword evidence="4" id="KW-0288">FMN</keyword>
<evidence type="ECO:0000256" key="5">
    <source>
        <dbReference type="ARBA" id="ARBA00038292"/>
    </source>
</evidence>
<comment type="similarity">
    <text evidence="5">Belongs to the SsuE family. Isf subfamily.</text>
</comment>
<evidence type="ECO:0000256" key="4">
    <source>
        <dbReference type="ARBA" id="ARBA00022643"/>
    </source>
</evidence>
<evidence type="ECO:0000256" key="3">
    <source>
        <dbReference type="ARBA" id="ARBA00022630"/>
    </source>
</evidence>
<gene>
    <name evidence="7" type="ORF">HA299_01665</name>
</gene>
<evidence type="ECO:0000259" key="6">
    <source>
        <dbReference type="Pfam" id="PF03358"/>
    </source>
</evidence>
<keyword evidence="3" id="KW-0285">Flavoprotein</keyword>
<dbReference type="EMBL" id="DUIH01000009">
    <property type="protein sequence ID" value="HIH69319.1"/>
    <property type="molecule type" value="Genomic_DNA"/>
</dbReference>
<dbReference type="SUPFAM" id="SSF52218">
    <property type="entry name" value="Flavoproteins"/>
    <property type="match status" value="1"/>
</dbReference>
<dbReference type="Gene3D" id="3.40.50.360">
    <property type="match status" value="1"/>
</dbReference>
<dbReference type="PANTHER" id="PTHR43278">
    <property type="entry name" value="NAD(P)H-DEPENDENT FMN-CONTAINING OXIDOREDUCTASE YWQN-RELATED"/>
    <property type="match status" value="1"/>
</dbReference>
<dbReference type="PANTHER" id="PTHR43278:SF1">
    <property type="entry name" value="IRON-SULFUR FLAVOPROTEIN MJ1083"/>
    <property type="match status" value="1"/>
</dbReference>
<organism evidence="7 8">
    <name type="scientific">Methermicoccus shengliensis</name>
    <dbReference type="NCBI Taxonomy" id="660064"/>
    <lineage>
        <taxon>Archaea</taxon>
        <taxon>Methanobacteriati</taxon>
        <taxon>Methanobacteriota</taxon>
        <taxon>Stenosarchaea group</taxon>
        <taxon>Methanomicrobia</taxon>
        <taxon>Methanosarcinales</taxon>
        <taxon>Methermicoccaceae</taxon>
        <taxon>Methermicoccus</taxon>
    </lineage>
</organism>
<dbReference type="InterPro" id="IPR029039">
    <property type="entry name" value="Flavoprotein-like_sf"/>
</dbReference>
<dbReference type="AlphaFoldDB" id="A0A832VZ75"/>
<evidence type="ECO:0000313" key="7">
    <source>
        <dbReference type="EMBL" id="HIH69319.1"/>
    </source>
</evidence>
<dbReference type="Pfam" id="PF03358">
    <property type="entry name" value="FMN_red"/>
    <property type="match status" value="1"/>
</dbReference>
<accession>A0A832VZ75</accession>
<evidence type="ECO:0000256" key="1">
    <source>
        <dbReference type="ARBA" id="ARBA00001917"/>
    </source>
</evidence>
<comment type="caution">
    <text evidence="7">The sequence shown here is derived from an EMBL/GenBank/DDBJ whole genome shotgun (WGS) entry which is preliminary data.</text>
</comment>
<sequence>MDVLVISGSPNKSGNCEQMAADVRSIVEERGYSTALFSLAHKKVEPCTACNACAKEPRCPIEDDMEEAYGLLRSAKGVFVIAPVYFGCVSAQLKALFDRTLLLRRDGMALKGKVGAAASVGRARNGGQELTIQAVHAWMHISGMVVVGDDSHFGGTVVHPYAEDEFGRQTVRNTASKLCDVLDMLR</sequence>
<dbReference type="RefSeq" id="WP_042685544.1">
    <property type="nucleotide sequence ID" value="NZ_DUIH01000009.1"/>
</dbReference>
<dbReference type="InterPro" id="IPR051796">
    <property type="entry name" value="ISF_SsuE-like"/>
</dbReference>
<comment type="cofactor">
    <cofactor evidence="2">
        <name>[4Fe-4S] cluster</name>
        <dbReference type="ChEBI" id="CHEBI:49883"/>
    </cofactor>
</comment>
<comment type="cofactor">
    <cofactor evidence="1">
        <name>FMN</name>
        <dbReference type="ChEBI" id="CHEBI:58210"/>
    </cofactor>
</comment>
<proteinExistence type="inferred from homology"/>
<dbReference type="Proteomes" id="UP000600363">
    <property type="component" value="Unassembled WGS sequence"/>
</dbReference>
<protein>
    <submittedName>
        <fullName evidence="7">Flavodoxin family protein</fullName>
    </submittedName>
</protein>
<dbReference type="GO" id="GO:0016491">
    <property type="term" value="F:oxidoreductase activity"/>
    <property type="evidence" value="ECO:0007669"/>
    <property type="project" value="InterPro"/>
</dbReference>
<name>A0A832VZ75_9EURY</name>
<evidence type="ECO:0000256" key="2">
    <source>
        <dbReference type="ARBA" id="ARBA00001966"/>
    </source>
</evidence>
<feature type="domain" description="NADPH-dependent FMN reductase-like" evidence="6">
    <location>
        <begin position="1"/>
        <end position="149"/>
    </location>
</feature>
<reference evidence="7" key="1">
    <citation type="journal article" date="2020" name="bioRxiv">
        <title>A rank-normalized archaeal taxonomy based on genome phylogeny resolves widespread incomplete and uneven classifications.</title>
        <authorList>
            <person name="Rinke C."/>
            <person name="Chuvochina M."/>
            <person name="Mussig A.J."/>
            <person name="Chaumeil P.-A."/>
            <person name="Waite D.W."/>
            <person name="Whitman W.B."/>
            <person name="Parks D.H."/>
            <person name="Hugenholtz P."/>
        </authorList>
    </citation>
    <scope>NUCLEOTIDE SEQUENCE</scope>
    <source>
        <strain evidence="7">UBA12518</strain>
    </source>
</reference>
<evidence type="ECO:0000313" key="8">
    <source>
        <dbReference type="Proteomes" id="UP000600363"/>
    </source>
</evidence>
<dbReference type="InterPro" id="IPR005025">
    <property type="entry name" value="FMN_Rdtase-like_dom"/>
</dbReference>